<comment type="caution">
    <text evidence="2">The sequence shown here is derived from an EMBL/GenBank/DDBJ whole genome shotgun (WGS) entry which is preliminary data.</text>
</comment>
<organism evidence="2 3">
    <name type="scientific">Kitasatospora cystarginea</name>
    <dbReference type="NCBI Taxonomy" id="58350"/>
    <lineage>
        <taxon>Bacteria</taxon>
        <taxon>Bacillati</taxon>
        <taxon>Actinomycetota</taxon>
        <taxon>Actinomycetes</taxon>
        <taxon>Kitasatosporales</taxon>
        <taxon>Streptomycetaceae</taxon>
        <taxon>Kitasatospora</taxon>
    </lineage>
</organism>
<reference evidence="3" key="1">
    <citation type="journal article" date="2019" name="Int. J. Syst. Evol. Microbiol.">
        <title>The Global Catalogue of Microorganisms (GCM) 10K type strain sequencing project: providing services to taxonomists for standard genome sequencing and annotation.</title>
        <authorList>
            <consortium name="The Broad Institute Genomics Platform"/>
            <consortium name="The Broad Institute Genome Sequencing Center for Infectious Disease"/>
            <person name="Wu L."/>
            <person name="Ma J."/>
        </authorList>
    </citation>
    <scope>NUCLEOTIDE SEQUENCE [LARGE SCALE GENOMIC DNA]</scope>
    <source>
        <strain evidence="3">JCM 7356</strain>
    </source>
</reference>
<dbReference type="RefSeq" id="WP_344638299.1">
    <property type="nucleotide sequence ID" value="NZ_BAAATR010000021.1"/>
</dbReference>
<accession>A0ABP5RAS2</accession>
<keyword evidence="1" id="KW-0472">Membrane</keyword>
<feature type="transmembrane region" description="Helical" evidence="1">
    <location>
        <begin position="87"/>
        <end position="103"/>
    </location>
</feature>
<feature type="transmembrane region" description="Helical" evidence="1">
    <location>
        <begin position="60"/>
        <end position="80"/>
    </location>
</feature>
<gene>
    <name evidence="2" type="ORF">GCM10010430_45240</name>
</gene>
<evidence type="ECO:0000256" key="1">
    <source>
        <dbReference type="SAM" id="Phobius"/>
    </source>
</evidence>
<evidence type="ECO:0000313" key="2">
    <source>
        <dbReference type="EMBL" id="GAA2256344.1"/>
    </source>
</evidence>
<keyword evidence="1" id="KW-0812">Transmembrane</keyword>
<dbReference type="Proteomes" id="UP001500305">
    <property type="component" value="Unassembled WGS sequence"/>
</dbReference>
<evidence type="ECO:0008006" key="4">
    <source>
        <dbReference type="Google" id="ProtNLM"/>
    </source>
</evidence>
<feature type="transmembrane region" description="Helical" evidence="1">
    <location>
        <begin position="109"/>
        <end position="128"/>
    </location>
</feature>
<name>A0ABP5RAS2_9ACTN</name>
<evidence type="ECO:0000313" key="3">
    <source>
        <dbReference type="Proteomes" id="UP001500305"/>
    </source>
</evidence>
<keyword evidence="3" id="KW-1185">Reference proteome</keyword>
<sequence>MTAETTQAPGGPTPDRPAPLLRGAVITALEGAVLTGWGIYDMVSGLLGDSAALGRSEFGGVILLVMGLLPLAAARALFGLRRWGRSPAVLTNTICLPVAYYMWQGDGVMPALAVVIAVLGLFGVVSLLSPRATEALYGPKAA</sequence>
<feature type="transmembrane region" description="Helical" evidence="1">
    <location>
        <begin position="20"/>
        <end position="40"/>
    </location>
</feature>
<keyword evidence="1" id="KW-1133">Transmembrane helix</keyword>
<dbReference type="EMBL" id="BAAATR010000021">
    <property type="protein sequence ID" value="GAA2256344.1"/>
    <property type="molecule type" value="Genomic_DNA"/>
</dbReference>
<protein>
    <recommendedName>
        <fullName evidence="4">Integral membrane protein</fullName>
    </recommendedName>
</protein>
<proteinExistence type="predicted"/>